<keyword evidence="2" id="KW-0812">Transmembrane</keyword>
<dbReference type="AlphaFoldDB" id="A0AA38R5L3"/>
<feature type="transmembrane region" description="Helical" evidence="2">
    <location>
        <begin position="107"/>
        <end position="130"/>
    </location>
</feature>
<dbReference type="EMBL" id="JANBVN010000331">
    <property type="protein sequence ID" value="KAJ9129516.1"/>
    <property type="molecule type" value="Genomic_DNA"/>
</dbReference>
<feature type="transmembrane region" description="Helical" evidence="2">
    <location>
        <begin position="16"/>
        <end position="36"/>
    </location>
</feature>
<accession>A0AA38R5L3</accession>
<evidence type="ECO:0000313" key="3">
    <source>
        <dbReference type="EMBL" id="KAJ9129516.1"/>
    </source>
</evidence>
<name>A0AA38R5L3_9PEZI</name>
<organism evidence="3 4">
    <name type="scientific">Coniochaeta hoffmannii</name>
    <dbReference type="NCBI Taxonomy" id="91930"/>
    <lineage>
        <taxon>Eukaryota</taxon>
        <taxon>Fungi</taxon>
        <taxon>Dikarya</taxon>
        <taxon>Ascomycota</taxon>
        <taxon>Pezizomycotina</taxon>
        <taxon>Sordariomycetes</taxon>
        <taxon>Sordariomycetidae</taxon>
        <taxon>Coniochaetales</taxon>
        <taxon>Coniochaetaceae</taxon>
        <taxon>Coniochaeta</taxon>
    </lineage>
</organism>
<sequence>MEQLFRLRFVSAVKSDYGYIIVTMLAVALFVVSLFMSVVPEFTLALGLAIQQGSAALFFVLSLPSAGSSKSKSSPSTGSSDPKSSASQVPPKTPPSPSSKAKARRRLLFMACLYAALCLVAFGFAMFALLDPNRTYPSQPNSAVNITMLLLSSVGRSVPVGKLAWKHLRKEGWTSIA</sequence>
<feature type="compositionally biased region" description="Low complexity" evidence="1">
    <location>
        <begin position="66"/>
        <end position="87"/>
    </location>
</feature>
<evidence type="ECO:0000256" key="1">
    <source>
        <dbReference type="SAM" id="MobiDB-lite"/>
    </source>
</evidence>
<keyword evidence="2" id="KW-0472">Membrane</keyword>
<comment type="caution">
    <text evidence="3">The sequence shown here is derived from an EMBL/GenBank/DDBJ whole genome shotgun (WGS) entry which is preliminary data.</text>
</comment>
<keyword evidence="2" id="KW-1133">Transmembrane helix</keyword>
<evidence type="ECO:0000256" key="2">
    <source>
        <dbReference type="SAM" id="Phobius"/>
    </source>
</evidence>
<evidence type="ECO:0000313" key="4">
    <source>
        <dbReference type="Proteomes" id="UP001174691"/>
    </source>
</evidence>
<keyword evidence="4" id="KW-1185">Reference proteome</keyword>
<proteinExistence type="predicted"/>
<feature type="region of interest" description="Disordered" evidence="1">
    <location>
        <begin position="66"/>
        <end position="100"/>
    </location>
</feature>
<protein>
    <submittedName>
        <fullName evidence="3">Uncharacterized protein</fullName>
    </submittedName>
</protein>
<dbReference type="Proteomes" id="UP001174691">
    <property type="component" value="Unassembled WGS sequence"/>
</dbReference>
<gene>
    <name evidence="3" type="ORF">NKR19_g10336</name>
</gene>
<reference evidence="3" key="1">
    <citation type="submission" date="2022-07" db="EMBL/GenBank/DDBJ databases">
        <title>Fungi with potential for degradation of polypropylene.</title>
        <authorList>
            <person name="Gostincar C."/>
        </authorList>
    </citation>
    <scope>NUCLEOTIDE SEQUENCE</scope>
    <source>
        <strain evidence="3">EXF-13287</strain>
    </source>
</reference>
<feature type="transmembrane region" description="Helical" evidence="2">
    <location>
        <begin position="42"/>
        <end position="63"/>
    </location>
</feature>